<evidence type="ECO:0000256" key="1">
    <source>
        <dbReference type="ARBA" id="ARBA00004651"/>
    </source>
</evidence>
<evidence type="ECO:0000256" key="8">
    <source>
        <dbReference type="ARBA" id="ARBA00023170"/>
    </source>
</evidence>
<keyword evidence="2" id="KW-1003">Cell membrane</keyword>
<evidence type="ECO:0000256" key="5">
    <source>
        <dbReference type="ARBA" id="ARBA00022725"/>
    </source>
</evidence>
<dbReference type="AlphaFoldDB" id="A0A385H5Y6"/>
<sequence>MLHRGAMRKRKVFMGDMEWLYKLEGFGDSRSFYYRAYIGLILTWNFTIAYLSLYSTYYVLPDKDRALDCFHILLCAMFGTWGIFTRLLTRRYVDLSRKVVESGFYTYPEQERESERLEAEVPIVVARLNKQFALMMSLGAYFNFLLFPALQLFLWSSGADIENGVAKEANPFLPHWLYLPWDYRTPFGFLGAWVVHVIAYFYTYGVAIAMNNTTMNLLISLLYQLKILNHSILHVRDRARALYRSRYGSRPQDERSPAFQDCLLECLRHNIRHHQLLVRFHKTSAPFVGSCCLVIFLMAPPIFATIAYVIMKKQPINLLISYMAQLFSELVYTFNMCHWGEKLAKESGEIFESLYSVDWPEFAGPRVSRTIRVFRLSTRRPMIFKCLLLDFNASLGSYAEVMSMMYKIISVIRTSDSKNFRLGHTLK</sequence>
<keyword evidence="4 10" id="KW-0812">Transmembrane</keyword>
<evidence type="ECO:0000256" key="7">
    <source>
        <dbReference type="ARBA" id="ARBA00023136"/>
    </source>
</evidence>
<dbReference type="GO" id="GO:0007165">
    <property type="term" value="P:signal transduction"/>
    <property type="evidence" value="ECO:0007669"/>
    <property type="project" value="UniProtKB-KW"/>
</dbReference>
<evidence type="ECO:0000256" key="10">
    <source>
        <dbReference type="RuleBase" id="RU351113"/>
    </source>
</evidence>
<dbReference type="GO" id="GO:0005549">
    <property type="term" value="F:odorant binding"/>
    <property type="evidence" value="ECO:0007669"/>
    <property type="project" value="InterPro"/>
</dbReference>
<keyword evidence="3 10" id="KW-0716">Sensory transduction</keyword>
<dbReference type="EMBL" id="MG204677">
    <property type="protein sequence ID" value="AXX83043.1"/>
    <property type="molecule type" value="mRNA"/>
</dbReference>
<comment type="subcellular location">
    <subcellularLocation>
        <location evidence="1 10">Cell membrane</location>
        <topology evidence="1 10">Multi-pass membrane protein</topology>
    </subcellularLocation>
</comment>
<accession>A0A385H5Y6</accession>
<evidence type="ECO:0000256" key="9">
    <source>
        <dbReference type="ARBA" id="ARBA00023224"/>
    </source>
</evidence>
<organism evidence="11">
    <name type="scientific">Yemma signatus</name>
    <dbReference type="NCBI Taxonomy" id="300820"/>
    <lineage>
        <taxon>Eukaryota</taxon>
        <taxon>Metazoa</taxon>
        <taxon>Ecdysozoa</taxon>
        <taxon>Arthropoda</taxon>
        <taxon>Hexapoda</taxon>
        <taxon>Insecta</taxon>
        <taxon>Pterygota</taxon>
        <taxon>Neoptera</taxon>
        <taxon>Paraneoptera</taxon>
        <taxon>Hemiptera</taxon>
        <taxon>Heteroptera</taxon>
        <taxon>Panheteroptera</taxon>
        <taxon>Pentatomomorpha</taxon>
        <taxon>Lygaeoidea</taxon>
        <taxon>Berytidae</taxon>
        <taxon>Yemma</taxon>
    </lineage>
</organism>
<evidence type="ECO:0000256" key="2">
    <source>
        <dbReference type="ARBA" id="ARBA00022475"/>
    </source>
</evidence>
<comment type="caution">
    <text evidence="10">Lacks conserved residue(s) required for the propagation of feature annotation.</text>
</comment>
<dbReference type="InterPro" id="IPR004117">
    <property type="entry name" value="7tm6_olfct_rcpt"/>
</dbReference>
<evidence type="ECO:0000256" key="3">
    <source>
        <dbReference type="ARBA" id="ARBA00022606"/>
    </source>
</evidence>
<evidence type="ECO:0000313" key="11">
    <source>
        <dbReference type="EMBL" id="AXX83043.1"/>
    </source>
</evidence>
<dbReference type="GO" id="GO:0004984">
    <property type="term" value="F:olfactory receptor activity"/>
    <property type="evidence" value="ECO:0007669"/>
    <property type="project" value="InterPro"/>
</dbReference>
<gene>
    <name evidence="11" type="primary">OR42</name>
</gene>
<comment type="similarity">
    <text evidence="10">Belongs to the insect chemoreceptor superfamily. Heteromeric odorant receptor channel (TC 1.A.69) family.</text>
</comment>
<keyword evidence="9 10" id="KW-0807">Transducer</keyword>
<dbReference type="PANTHER" id="PTHR21137">
    <property type="entry name" value="ODORANT RECEPTOR"/>
    <property type="match status" value="1"/>
</dbReference>
<name>A0A385H5Y6_9HEMI</name>
<evidence type="ECO:0000256" key="4">
    <source>
        <dbReference type="ARBA" id="ARBA00022692"/>
    </source>
</evidence>
<dbReference type="GO" id="GO:0005886">
    <property type="term" value="C:plasma membrane"/>
    <property type="evidence" value="ECO:0007669"/>
    <property type="project" value="UniProtKB-SubCell"/>
</dbReference>
<evidence type="ECO:0000256" key="6">
    <source>
        <dbReference type="ARBA" id="ARBA00022989"/>
    </source>
</evidence>
<feature type="transmembrane region" description="Helical" evidence="10">
    <location>
        <begin position="32"/>
        <end position="50"/>
    </location>
</feature>
<keyword evidence="8 10" id="KW-0675">Receptor</keyword>
<proteinExistence type="evidence at transcript level"/>
<reference evidence="11" key="1">
    <citation type="submission" date="2017-10" db="EMBL/GenBank/DDBJ databases">
        <authorList>
            <person name="Banno H."/>
            <person name="Chua N.-H."/>
        </authorList>
    </citation>
    <scope>NUCLEOTIDE SEQUENCE</scope>
</reference>
<keyword evidence="5 10" id="KW-0552">Olfaction</keyword>
<dbReference type="Pfam" id="PF02949">
    <property type="entry name" value="7tm_6"/>
    <property type="match status" value="1"/>
</dbReference>
<feature type="transmembrane region" description="Helical" evidence="10">
    <location>
        <begin position="70"/>
        <end position="88"/>
    </location>
</feature>
<feature type="transmembrane region" description="Helical" evidence="10">
    <location>
        <begin position="132"/>
        <end position="154"/>
    </location>
</feature>
<dbReference type="PANTHER" id="PTHR21137:SF35">
    <property type="entry name" value="ODORANT RECEPTOR 19A-RELATED"/>
    <property type="match status" value="1"/>
</dbReference>
<protein>
    <recommendedName>
        <fullName evidence="10">Odorant receptor</fullName>
    </recommendedName>
</protein>
<feature type="transmembrane region" description="Helical" evidence="10">
    <location>
        <begin position="287"/>
        <end position="310"/>
    </location>
</feature>
<keyword evidence="7 10" id="KW-0472">Membrane</keyword>
<keyword evidence="6 10" id="KW-1133">Transmembrane helix</keyword>
<feature type="transmembrane region" description="Helical" evidence="10">
    <location>
        <begin position="187"/>
        <end position="210"/>
    </location>
</feature>